<dbReference type="RefSeq" id="XP_018983653.1">
    <property type="nucleotide sequence ID" value="XM_019132896.1"/>
</dbReference>
<dbReference type="AlphaFoldDB" id="A0A1E3QKX3"/>
<dbReference type="EMBL" id="KV454436">
    <property type="protein sequence ID" value="ODQ78325.1"/>
    <property type="molecule type" value="Genomic_DNA"/>
</dbReference>
<name>A0A1E3QKX3_9ASCO</name>
<proteinExistence type="predicted"/>
<protein>
    <submittedName>
        <fullName evidence="1">Uncharacterized protein</fullName>
    </submittedName>
</protein>
<accession>A0A1E3QKX3</accession>
<dbReference type="GeneID" id="30150749"/>
<reference evidence="2" key="1">
    <citation type="submission" date="2016-05" db="EMBL/GenBank/DDBJ databases">
        <title>Comparative genomics of biotechnologically important yeasts.</title>
        <authorList>
            <consortium name="DOE Joint Genome Institute"/>
            <person name="Riley R."/>
            <person name="Haridas S."/>
            <person name="Wolfe K.H."/>
            <person name="Lopes M.R."/>
            <person name="Hittinger C.T."/>
            <person name="Goker M."/>
            <person name="Salamov A."/>
            <person name="Wisecaver J."/>
            <person name="Long T.M."/>
            <person name="Aerts A.L."/>
            <person name="Barry K."/>
            <person name="Choi C."/>
            <person name="Clum A."/>
            <person name="Coughlan A.Y."/>
            <person name="Deshpande S."/>
            <person name="Douglass A.P."/>
            <person name="Hanson S.J."/>
            <person name="Klenk H.-P."/>
            <person name="Labutti K."/>
            <person name="Lapidus A."/>
            <person name="Lindquist E."/>
            <person name="Lipzen A."/>
            <person name="Meier-Kolthoff J.P."/>
            <person name="Ohm R.A."/>
            <person name="Otillar R.P."/>
            <person name="Pangilinan J."/>
            <person name="Peng Y."/>
            <person name="Rokas A."/>
            <person name="Rosa C.A."/>
            <person name="Scheuner C."/>
            <person name="Sibirny A.A."/>
            <person name="Slot J.C."/>
            <person name="Stielow J.B."/>
            <person name="Sun H."/>
            <person name="Kurtzman C.P."/>
            <person name="Blackwell M."/>
            <person name="Grigoriev I.V."/>
            <person name="Jeffries T.W."/>
        </authorList>
    </citation>
    <scope>NUCLEOTIDE SEQUENCE [LARGE SCALE GENOMIC DNA]</scope>
    <source>
        <strain evidence="2">NRRL Y-12698</strain>
    </source>
</reference>
<organism evidence="1 2">
    <name type="scientific">Babjeviella inositovora NRRL Y-12698</name>
    <dbReference type="NCBI Taxonomy" id="984486"/>
    <lineage>
        <taxon>Eukaryota</taxon>
        <taxon>Fungi</taxon>
        <taxon>Dikarya</taxon>
        <taxon>Ascomycota</taxon>
        <taxon>Saccharomycotina</taxon>
        <taxon>Pichiomycetes</taxon>
        <taxon>Serinales incertae sedis</taxon>
        <taxon>Babjeviella</taxon>
    </lineage>
</organism>
<evidence type="ECO:0000313" key="1">
    <source>
        <dbReference type="EMBL" id="ODQ78325.1"/>
    </source>
</evidence>
<gene>
    <name evidence="1" type="ORF">BABINDRAFT_89965</name>
</gene>
<dbReference type="Proteomes" id="UP000094336">
    <property type="component" value="Unassembled WGS sequence"/>
</dbReference>
<evidence type="ECO:0000313" key="2">
    <source>
        <dbReference type="Proteomes" id="UP000094336"/>
    </source>
</evidence>
<sequence>MRKDTSPSMRILQKLPLINVKVYIIKKLPWSYIYVIRASSPSLPIQPFNMISPVGVGL</sequence>
<keyword evidence="2" id="KW-1185">Reference proteome</keyword>